<reference evidence="5 6" key="2">
    <citation type="submission" date="2019-06" db="EMBL/GenBank/DDBJ databases">
        <title>Co-occurence of chitin degradation, pigmentation and bioactivity in marine Pseudoalteromonas.</title>
        <authorList>
            <person name="Sonnenschein E.C."/>
            <person name="Bech P.K."/>
        </authorList>
    </citation>
    <scope>NUCLEOTIDE SEQUENCE [LARGE SCALE GENOMIC DNA]</scope>
    <source>
        <strain evidence="6">S3790</strain>
        <strain evidence="4 5">S3895</strain>
    </source>
</reference>
<comment type="caution">
    <text evidence="3">The sequence shown here is derived from an EMBL/GenBank/DDBJ whole genome shotgun (WGS) entry which is preliminary data.</text>
</comment>
<reference evidence="3" key="3">
    <citation type="submission" date="2019-09" db="EMBL/GenBank/DDBJ databases">
        <title>Co-occurence of chitin degradation, pigmentation and bioactivity in marine Pseudoalteromonas.</title>
        <authorList>
            <person name="Sonnenschein E.C."/>
            <person name="Bech P.K."/>
        </authorList>
    </citation>
    <scope>NUCLEOTIDE SEQUENCE</scope>
    <source>
        <strain evidence="3">S3790</strain>
    </source>
</reference>
<dbReference type="OrthoDB" id="6292251at2"/>
<name>A0A5S3V7W6_9GAMM</name>
<feature type="domain" description="ASP external chaperone" evidence="2">
    <location>
        <begin position="47"/>
        <end position="134"/>
    </location>
</feature>
<organism evidence="3 6">
    <name type="scientific">Pseudoalteromonas aurantia</name>
    <dbReference type="NCBI Taxonomy" id="43654"/>
    <lineage>
        <taxon>Bacteria</taxon>
        <taxon>Pseudomonadati</taxon>
        <taxon>Pseudomonadota</taxon>
        <taxon>Gammaproteobacteria</taxon>
        <taxon>Alteromonadales</taxon>
        <taxon>Pseudoalteromonadaceae</taxon>
        <taxon>Pseudoalteromonas</taxon>
    </lineage>
</organism>
<gene>
    <name evidence="3" type="ORF">CWC19_12725</name>
    <name evidence="4" type="ORF">CWC20_12470</name>
</gene>
<dbReference type="RefSeq" id="WP_138592217.1">
    <property type="nucleotide sequence ID" value="NZ_PNBW01000054.1"/>
</dbReference>
<evidence type="ECO:0000313" key="3">
    <source>
        <dbReference type="EMBL" id="TMO67950.1"/>
    </source>
</evidence>
<dbReference type="Proteomes" id="UP000307164">
    <property type="component" value="Unassembled WGS sequence"/>
</dbReference>
<proteinExistence type="predicted"/>
<evidence type="ECO:0000259" key="2">
    <source>
        <dbReference type="Pfam" id="PF18492"/>
    </source>
</evidence>
<evidence type="ECO:0000313" key="4">
    <source>
        <dbReference type="EMBL" id="TMO73818.1"/>
    </source>
</evidence>
<dbReference type="AlphaFoldDB" id="A0A5S3V7W6"/>
<sequence>MKQLLVIAAMTASSVALANTAVSNEELAQHSVQDVSVLLALGGQFGTVNDGQSVEKGQIIVGENGLSAYKATGEVIIELATFADADKVAAAHGLTLKQAYKSFYVVTSSQTNLTEVVNTLRQQGTVISANLGLIDLGTKVN</sequence>
<evidence type="ECO:0000313" key="5">
    <source>
        <dbReference type="Proteomes" id="UP000307164"/>
    </source>
</evidence>
<keyword evidence="1" id="KW-0732">Signal</keyword>
<evidence type="ECO:0000313" key="6">
    <source>
        <dbReference type="Proteomes" id="UP000307217"/>
    </source>
</evidence>
<feature type="chain" id="PRO_5024430862" description="ASP external chaperone domain-containing protein" evidence="1">
    <location>
        <begin position="19"/>
        <end position="141"/>
    </location>
</feature>
<dbReference type="InterPro" id="IPR040536">
    <property type="entry name" value="ASPCH"/>
</dbReference>
<feature type="signal peptide" evidence="1">
    <location>
        <begin position="1"/>
        <end position="18"/>
    </location>
</feature>
<dbReference type="EMBL" id="PNBX01000048">
    <property type="protein sequence ID" value="TMO67950.1"/>
    <property type="molecule type" value="Genomic_DNA"/>
</dbReference>
<evidence type="ECO:0000256" key="1">
    <source>
        <dbReference type="SAM" id="SignalP"/>
    </source>
</evidence>
<dbReference type="Pfam" id="PF18492">
    <property type="entry name" value="ORF_2_N"/>
    <property type="match status" value="1"/>
</dbReference>
<protein>
    <recommendedName>
        <fullName evidence="2">ASP external chaperone domain-containing protein</fullName>
    </recommendedName>
</protein>
<reference evidence="5 6" key="1">
    <citation type="submission" date="2018-01" db="EMBL/GenBank/DDBJ databases">
        <authorList>
            <person name="Paulsen S."/>
            <person name="Gram L.K."/>
        </authorList>
    </citation>
    <scope>NUCLEOTIDE SEQUENCE [LARGE SCALE GENOMIC DNA]</scope>
    <source>
        <strain evidence="3 6">S3790</strain>
        <strain evidence="4 5">S3895</strain>
    </source>
</reference>
<dbReference type="EMBL" id="PNBW01000054">
    <property type="protein sequence ID" value="TMO73818.1"/>
    <property type="molecule type" value="Genomic_DNA"/>
</dbReference>
<accession>A0A5S3V7W6</accession>
<dbReference type="Proteomes" id="UP000307217">
    <property type="component" value="Unassembled WGS sequence"/>
</dbReference>
<keyword evidence="5" id="KW-1185">Reference proteome</keyword>